<dbReference type="SUPFAM" id="SSF54285">
    <property type="entry name" value="MoaD/ThiS"/>
    <property type="match status" value="1"/>
</dbReference>
<dbReference type="CDD" id="cd00565">
    <property type="entry name" value="Ubl_ThiS"/>
    <property type="match status" value="1"/>
</dbReference>
<dbReference type="PANTHER" id="PTHR34472:SF1">
    <property type="entry name" value="SULFUR CARRIER PROTEIN THIS"/>
    <property type="match status" value="1"/>
</dbReference>
<dbReference type="NCBIfam" id="TIGR01683">
    <property type="entry name" value="thiS"/>
    <property type="match status" value="1"/>
</dbReference>
<dbReference type="Pfam" id="PF02597">
    <property type="entry name" value="ThiS"/>
    <property type="match status" value="1"/>
</dbReference>
<dbReference type="InterPro" id="IPR016155">
    <property type="entry name" value="Mopterin_synth/thiamin_S_b"/>
</dbReference>
<sequence>MAGFTEAPLQAGVRACHIRQAMPGPIDITVNGEARSLPAPLPLSDFLAGAGLDTRKVAVERNEEIVPRSAYATTLLQPGDQLEIVHFIGGG</sequence>
<reference evidence="1 2" key="1">
    <citation type="submission" date="2016-11" db="EMBL/GenBank/DDBJ databases">
        <authorList>
            <person name="Jaros S."/>
            <person name="Januszkiewicz K."/>
            <person name="Wedrychowicz H."/>
        </authorList>
    </citation>
    <scope>NUCLEOTIDE SEQUENCE [LARGE SCALE GENOMIC DNA]</scope>
    <source>
        <strain evidence="1 2">DSM 14916</strain>
    </source>
</reference>
<dbReference type="EMBL" id="FQZF01000016">
    <property type="protein sequence ID" value="SHJ57088.1"/>
    <property type="molecule type" value="Genomic_DNA"/>
</dbReference>
<dbReference type="AlphaFoldDB" id="A0A1M6KDV7"/>
<gene>
    <name evidence="1" type="ORF">SAMN02745194_02862</name>
</gene>
<dbReference type="Gene3D" id="3.10.20.30">
    <property type="match status" value="1"/>
</dbReference>
<dbReference type="InterPro" id="IPR010035">
    <property type="entry name" value="Thi_S"/>
</dbReference>
<protein>
    <submittedName>
        <fullName evidence="1">Sulfur carrier protein</fullName>
    </submittedName>
</protein>
<proteinExistence type="predicted"/>
<keyword evidence="2" id="KW-1185">Reference proteome</keyword>
<name>A0A1M6KDV7_9PROT</name>
<dbReference type="Proteomes" id="UP000184387">
    <property type="component" value="Unassembled WGS sequence"/>
</dbReference>
<dbReference type="STRING" id="198092.SAMN02745194_02862"/>
<accession>A0A1M6KDV7</accession>
<dbReference type="PANTHER" id="PTHR34472">
    <property type="entry name" value="SULFUR CARRIER PROTEIN THIS"/>
    <property type="match status" value="1"/>
</dbReference>
<evidence type="ECO:0000313" key="2">
    <source>
        <dbReference type="Proteomes" id="UP000184387"/>
    </source>
</evidence>
<dbReference type="InterPro" id="IPR012675">
    <property type="entry name" value="Beta-grasp_dom_sf"/>
</dbReference>
<evidence type="ECO:0000313" key="1">
    <source>
        <dbReference type="EMBL" id="SHJ57088.1"/>
    </source>
</evidence>
<organism evidence="1 2">
    <name type="scientific">Muricoccus roseus</name>
    <dbReference type="NCBI Taxonomy" id="198092"/>
    <lineage>
        <taxon>Bacteria</taxon>
        <taxon>Pseudomonadati</taxon>
        <taxon>Pseudomonadota</taxon>
        <taxon>Alphaproteobacteria</taxon>
        <taxon>Acetobacterales</taxon>
        <taxon>Roseomonadaceae</taxon>
        <taxon>Muricoccus</taxon>
    </lineage>
</organism>
<dbReference type="InterPro" id="IPR003749">
    <property type="entry name" value="ThiS/MoaD-like"/>
</dbReference>